<dbReference type="EMBL" id="PDCH01000002">
    <property type="protein sequence ID" value="RBP99800.1"/>
    <property type="molecule type" value="Genomic_DNA"/>
</dbReference>
<organism evidence="3 4">
    <name type="scientific">Bifidobacterium xylocopae</name>
    <dbReference type="NCBI Taxonomy" id="2493119"/>
    <lineage>
        <taxon>Bacteria</taxon>
        <taxon>Bacillati</taxon>
        <taxon>Actinomycetota</taxon>
        <taxon>Actinomycetes</taxon>
        <taxon>Bifidobacteriales</taxon>
        <taxon>Bifidobacteriaceae</taxon>
        <taxon>Bifidobacterium</taxon>
    </lineage>
</organism>
<keyword evidence="2" id="KW-1133">Transmembrane helix</keyword>
<evidence type="ECO:0000313" key="4">
    <source>
        <dbReference type="Proteomes" id="UP000252345"/>
    </source>
</evidence>
<protein>
    <recommendedName>
        <fullName evidence="5">DUF4190 domain-containing protein</fullName>
    </recommendedName>
</protein>
<evidence type="ECO:0000256" key="2">
    <source>
        <dbReference type="SAM" id="Phobius"/>
    </source>
</evidence>
<evidence type="ECO:0000256" key="1">
    <source>
        <dbReference type="SAM" id="MobiDB-lite"/>
    </source>
</evidence>
<feature type="region of interest" description="Disordered" evidence="1">
    <location>
        <begin position="1"/>
        <end position="57"/>
    </location>
</feature>
<feature type="transmembrane region" description="Helical" evidence="2">
    <location>
        <begin position="105"/>
        <end position="132"/>
    </location>
</feature>
<feature type="compositionally biased region" description="Basic and acidic residues" evidence="1">
    <location>
        <begin position="27"/>
        <end position="37"/>
    </location>
</feature>
<gene>
    <name evidence="3" type="ORF">CRD59_01825</name>
</gene>
<name>A0A366KDL2_9BIFI</name>
<keyword evidence="4" id="KW-1185">Reference proteome</keyword>
<evidence type="ECO:0008006" key="5">
    <source>
        <dbReference type="Google" id="ProtNLM"/>
    </source>
</evidence>
<dbReference type="AlphaFoldDB" id="A0A366KDL2"/>
<sequence>MSDNRQERPQGPQQTPNPQYDPYGQDSRYRLPYDHPQRNQGVAPYPARSPYQDPRTTDWHIQPPVEQTSGLSVIGFILSFFTPIVGLVLSVIARDKAKRSPYEKTALSTAGIIISIINLALRAFIIMCILHFGAYLSEYQVDHRPDDGISAIACAILPRLLH</sequence>
<keyword evidence="2" id="KW-0812">Transmembrane</keyword>
<feature type="transmembrane region" description="Helical" evidence="2">
    <location>
        <begin position="73"/>
        <end position="93"/>
    </location>
</feature>
<dbReference type="RefSeq" id="WP_113852897.1">
    <property type="nucleotide sequence ID" value="NZ_PDCH01000002.1"/>
</dbReference>
<comment type="caution">
    <text evidence="3">The sequence shown here is derived from an EMBL/GenBank/DDBJ whole genome shotgun (WGS) entry which is preliminary data.</text>
</comment>
<dbReference type="OrthoDB" id="3238658at2"/>
<accession>A0A366KDL2</accession>
<dbReference type="Proteomes" id="UP000252345">
    <property type="component" value="Unassembled WGS sequence"/>
</dbReference>
<keyword evidence="2" id="KW-0472">Membrane</keyword>
<evidence type="ECO:0000313" key="3">
    <source>
        <dbReference type="EMBL" id="RBP99800.1"/>
    </source>
</evidence>
<reference evidence="3 4" key="1">
    <citation type="submission" date="2017-10" db="EMBL/GenBank/DDBJ databases">
        <title>Bifidobacterium xylocopum sp. nov. and Bifidobacterium aemilianum sp. nov., from the carpenter bee (Xylocopa violacea) digestive tract.</title>
        <authorList>
            <person name="Alberoni D."/>
            <person name="Baffoni L."/>
            <person name="Di Gioia D."/>
            <person name="Gaggia F."/>
            <person name="Biavati B."/>
        </authorList>
    </citation>
    <scope>NUCLEOTIDE SEQUENCE [LARGE SCALE GENOMIC DNA]</scope>
    <source>
        <strain evidence="3 4">XV2</strain>
    </source>
</reference>
<proteinExistence type="predicted"/>